<protein>
    <submittedName>
        <fullName evidence="1">Alcohol dehydrogenase GroES-like domain-containing protein</fullName>
    </submittedName>
</protein>
<name>A0ACC0DMN3_9PEZI</name>
<dbReference type="EMBL" id="MU394280">
    <property type="protein sequence ID" value="KAI6093958.1"/>
    <property type="molecule type" value="Genomic_DNA"/>
</dbReference>
<evidence type="ECO:0000313" key="2">
    <source>
        <dbReference type="Proteomes" id="UP001497680"/>
    </source>
</evidence>
<gene>
    <name evidence="1" type="ORF">F4821DRAFT_252955</name>
</gene>
<evidence type="ECO:0000313" key="1">
    <source>
        <dbReference type="EMBL" id="KAI6093958.1"/>
    </source>
</evidence>
<accession>A0ACC0DMN3</accession>
<organism evidence="1 2">
    <name type="scientific">Hypoxylon rubiginosum</name>
    <dbReference type="NCBI Taxonomy" id="110542"/>
    <lineage>
        <taxon>Eukaryota</taxon>
        <taxon>Fungi</taxon>
        <taxon>Dikarya</taxon>
        <taxon>Ascomycota</taxon>
        <taxon>Pezizomycotina</taxon>
        <taxon>Sordariomycetes</taxon>
        <taxon>Xylariomycetidae</taxon>
        <taxon>Xylariales</taxon>
        <taxon>Hypoxylaceae</taxon>
        <taxon>Hypoxylon</taxon>
    </lineage>
</organism>
<dbReference type="Proteomes" id="UP001497680">
    <property type="component" value="Unassembled WGS sequence"/>
</dbReference>
<reference evidence="1 2" key="1">
    <citation type="journal article" date="2022" name="New Phytol.">
        <title>Ecological generalism drives hyperdiversity of secondary metabolite gene clusters in xylarialean endophytes.</title>
        <authorList>
            <person name="Franco M.E.E."/>
            <person name="Wisecaver J.H."/>
            <person name="Arnold A.E."/>
            <person name="Ju Y.M."/>
            <person name="Slot J.C."/>
            <person name="Ahrendt S."/>
            <person name="Moore L.P."/>
            <person name="Eastman K.E."/>
            <person name="Scott K."/>
            <person name="Konkel Z."/>
            <person name="Mondo S.J."/>
            <person name="Kuo A."/>
            <person name="Hayes R.D."/>
            <person name="Haridas S."/>
            <person name="Andreopoulos B."/>
            <person name="Riley R."/>
            <person name="LaButti K."/>
            <person name="Pangilinan J."/>
            <person name="Lipzen A."/>
            <person name="Amirebrahimi M."/>
            <person name="Yan J."/>
            <person name="Adam C."/>
            <person name="Keymanesh K."/>
            <person name="Ng V."/>
            <person name="Louie K."/>
            <person name="Northen T."/>
            <person name="Drula E."/>
            <person name="Henrissat B."/>
            <person name="Hsieh H.M."/>
            <person name="Youens-Clark K."/>
            <person name="Lutzoni F."/>
            <person name="Miadlikowska J."/>
            <person name="Eastwood D.C."/>
            <person name="Hamelin R.C."/>
            <person name="Grigoriev I.V."/>
            <person name="U'Ren J.M."/>
        </authorList>
    </citation>
    <scope>NUCLEOTIDE SEQUENCE [LARGE SCALE GENOMIC DNA]</scope>
    <source>
        <strain evidence="1 2">ER1909</strain>
    </source>
</reference>
<sequence length="364" mass="38614">MAPEQRMKCLVQPADGKGPPVVSWAHAVPSIEDPHHVLVKVSAVALNPTDYKMPEHHPVPGAILGCDFMGTIVAAGPKAGDQYPVGTRVCGPMHGSNPGNPGSGTFAEYLVQDSGLLVRVPDSWSDAEGAALGGVGWATVALCMEDSLKLTGTPSRPAAPRADGSRIPVLVYGGATATGTMACQLLSSSGYDPIATCSPASSGLVRKYGAVSTTPYSSPNCADTIRDMTKGSLKAAIDCITSPESMRCCFASLGRAGARYACLEFAPDEWRTRKAVQVDMPMTYSVMGREVKLSPPYYRPEDRSKLELGARWCREVQKLVDEGSLRCHPVQEVPGGWEGIIKGLEMLQQGQIRGKKVVVRVDGS</sequence>
<comment type="caution">
    <text evidence="1">The sequence shown here is derived from an EMBL/GenBank/DDBJ whole genome shotgun (WGS) entry which is preliminary data.</text>
</comment>
<proteinExistence type="predicted"/>
<keyword evidence="2" id="KW-1185">Reference proteome</keyword>